<dbReference type="EMBL" id="CP099799">
    <property type="protein sequence ID" value="USS01783.1"/>
    <property type="molecule type" value="Genomic_DNA"/>
</dbReference>
<gene>
    <name evidence="1" type="ORF">CP523_12565</name>
    <name evidence="2" type="ORF">NH397_04950</name>
</gene>
<evidence type="ECO:0000313" key="2">
    <source>
        <dbReference type="EMBL" id="USS01783.1"/>
    </source>
</evidence>
<reference evidence="1 3" key="1">
    <citation type="submission" date="2017-09" db="EMBL/GenBank/DDBJ databases">
        <authorList>
            <person name="Thomas P."/>
            <person name="Seyboldt C."/>
        </authorList>
    </citation>
    <scope>NUCLEOTIDE SEQUENCE [LARGE SCALE GENOMIC DNA]</scope>
    <source>
        <strain evidence="1 3">DSM 7534</strain>
    </source>
</reference>
<keyword evidence="4" id="KW-1185">Reference proteome</keyword>
<evidence type="ECO:0000313" key="3">
    <source>
        <dbReference type="Proteomes" id="UP000280586"/>
    </source>
</evidence>
<organism evidence="1 3">
    <name type="scientific">Clostridium septicum</name>
    <dbReference type="NCBI Taxonomy" id="1504"/>
    <lineage>
        <taxon>Bacteria</taxon>
        <taxon>Bacillati</taxon>
        <taxon>Bacillota</taxon>
        <taxon>Clostridia</taxon>
        <taxon>Eubacteriales</taxon>
        <taxon>Clostridiaceae</taxon>
        <taxon>Clostridium</taxon>
    </lineage>
</organism>
<proteinExistence type="predicted"/>
<evidence type="ECO:0000313" key="4">
    <source>
        <dbReference type="Proteomes" id="UP001055437"/>
    </source>
</evidence>
<sequence length="132" mass="15001">MEETLIYDINSIHTDKDLNIKIRYSNVSLENNEVKGPWEFEFKSSGEEFALATKELDLGYSFTLESGEKIILNKYKTNDIGQKIYYTAENKAESYDMVLRGNDDLGNPVEFYLSSGSKTEGVFKNSSIEGNI</sequence>
<dbReference type="Proteomes" id="UP000280586">
    <property type="component" value="Chromosome"/>
</dbReference>
<accession>A0A9N7PL96</accession>
<evidence type="ECO:0000313" key="1">
    <source>
        <dbReference type="EMBL" id="AYE35187.1"/>
    </source>
</evidence>
<dbReference type="EMBL" id="CP023671">
    <property type="protein sequence ID" value="AYE35187.1"/>
    <property type="molecule type" value="Genomic_DNA"/>
</dbReference>
<dbReference type="RefSeq" id="WP_066675260.1">
    <property type="nucleotide sequence ID" value="NZ_CABMIZ010000008.1"/>
</dbReference>
<dbReference type="KEGG" id="csep:CP523_12565"/>
<dbReference type="OrthoDB" id="1695052at2"/>
<dbReference type="AlphaFoldDB" id="A0A9N7PL96"/>
<protein>
    <submittedName>
        <fullName evidence="1">Uncharacterized protein</fullName>
    </submittedName>
</protein>
<name>A0A9N7PL96_CLOSE</name>
<dbReference type="GeneID" id="303561521"/>
<dbReference type="Proteomes" id="UP001055437">
    <property type="component" value="Chromosome"/>
</dbReference>
<reference evidence="2" key="2">
    <citation type="submission" date="2022-06" db="EMBL/GenBank/DDBJ databases">
        <authorList>
            <person name="Holder M.E."/>
            <person name="Ajami N.J."/>
            <person name="Petrosino J.F."/>
        </authorList>
    </citation>
    <scope>NUCLEOTIDE SEQUENCE</scope>
    <source>
        <strain evidence="2">RMA 8861</strain>
    </source>
</reference>